<name>A0A4V1L5W4_9BACT</name>
<reference evidence="1 2" key="1">
    <citation type="submission" date="2018-11" db="EMBL/GenBank/DDBJ databases">
        <authorList>
            <person name="Mardanov A.V."/>
            <person name="Ravin N.V."/>
            <person name="Dedysh S.N."/>
        </authorList>
    </citation>
    <scope>NUCLEOTIDE SEQUENCE [LARGE SCALE GENOMIC DNA]</scope>
    <source>
        <strain evidence="1 2">AF10</strain>
    </source>
</reference>
<evidence type="ECO:0000313" key="1">
    <source>
        <dbReference type="EMBL" id="RXH57174.1"/>
    </source>
</evidence>
<proteinExistence type="predicted"/>
<dbReference type="Proteomes" id="UP000289437">
    <property type="component" value="Unassembled WGS sequence"/>
</dbReference>
<evidence type="ECO:0000313" key="2">
    <source>
        <dbReference type="Proteomes" id="UP000289437"/>
    </source>
</evidence>
<reference evidence="2" key="2">
    <citation type="submission" date="2019-02" db="EMBL/GenBank/DDBJ databases">
        <title>Granulicella sibirica sp. nov., a psychrotolerant acidobacterium isolated from an organic soil layer in forested tundra, West Siberia.</title>
        <authorList>
            <person name="Oshkin I.Y."/>
            <person name="Kulichevskaya I.S."/>
            <person name="Rijpstra W.I.C."/>
            <person name="Sinninghe Damste J.S."/>
            <person name="Rakitin A.L."/>
            <person name="Ravin N.V."/>
            <person name="Dedysh S.N."/>
        </authorList>
    </citation>
    <scope>NUCLEOTIDE SEQUENCE [LARGE SCALE GENOMIC DNA]</scope>
    <source>
        <strain evidence="2">AF10</strain>
    </source>
</reference>
<protein>
    <submittedName>
        <fullName evidence="1">Uncharacterized protein</fullName>
    </submittedName>
</protein>
<sequence length="50" mass="5450">MGLAPAETTPAGCFFTLQLPRVEFGDKVIRKMHLAQALGMTESLGVFLQQ</sequence>
<dbReference type="EMBL" id="RDSM01000001">
    <property type="protein sequence ID" value="RXH57174.1"/>
    <property type="molecule type" value="Genomic_DNA"/>
</dbReference>
<gene>
    <name evidence="1" type="ORF">GRAN_0484</name>
</gene>
<accession>A0A4V1L5W4</accession>
<dbReference type="AlphaFoldDB" id="A0A4V1L5W4"/>
<organism evidence="1 2">
    <name type="scientific">Granulicella sibirica</name>
    <dbReference type="NCBI Taxonomy" id="2479048"/>
    <lineage>
        <taxon>Bacteria</taxon>
        <taxon>Pseudomonadati</taxon>
        <taxon>Acidobacteriota</taxon>
        <taxon>Terriglobia</taxon>
        <taxon>Terriglobales</taxon>
        <taxon>Acidobacteriaceae</taxon>
        <taxon>Granulicella</taxon>
    </lineage>
</organism>
<comment type="caution">
    <text evidence="1">The sequence shown here is derived from an EMBL/GenBank/DDBJ whole genome shotgun (WGS) entry which is preliminary data.</text>
</comment>
<keyword evidence="2" id="KW-1185">Reference proteome</keyword>